<dbReference type="AlphaFoldDB" id="A0A8C0WMU8"/>
<organism evidence="1">
    <name type="scientific">Castor canadensis</name>
    <name type="common">American beaver</name>
    <dbReference type="NCBI Taxonomy" id="51338"/>
    <lineage>
        <taxon>Eukaryota</taxon>
        <taxon>Metazoa</taxon>
        <taxon>Chordata</taxon>
        <taxon>Craniata</taxon>
        <taxon>Vertebrata</taxon>
        <taxon>Euteleostomi</taxon>
        <taxon>Mammalia</taxon>
        <taxon>Eutheria</taxon>
        <taxon>Euarchontoglires</taxon>
        <taxon>Glires</taxon>
        <taxon>Rodentia</taxon>
        <taxon>Castorimorpha</taxon>
        <taxon>Castoridae</taxon>
        <taxon>Castor</taxon>
    </lineage>
</organism>
<dbReference type="PANTHER" id="PTHR47395:SF1">
    <property type="entry name" value="BPI FOLD-CONTAINING FAMILY B MEMBER 1"/>
    <property type="match status" value="1"/>
</dbReference>
<sequence length="232" mass="25215">VAAILPPEELLVLLDFVVKGRPGSGHSDHVGLMSLQASDKLGPTQIVKIVTRKLPQLSLSQDDAKLAQRILLEVFATNKDVRPFFTLGIVSSIICDMGLPIHCSCNPPSPSLQQPEVLTSILTKILYSSLLPNENGASLCHLPPPTAALLCPFCFIWGPLIFHLSSRAQFKFHHSRAPSWSPSGNVLFHLPSSQPSSFNNSSTREDKVKLVNPSVTGLATGRGQKCRELEHT</sequence>
<proteinExistence type="predicted"/>
<dbReference type="GO" id="GO:0070062">
    <property type="term" value="C:extracellular exosome"/>
    <property type="evidence" value="ECO:0007669"/>
    <property type="project" value="TreeGrafter"/>
</dbReference>
<reference evidence="1" key="1">
    <citation type="submission" date="2023-09" db="UniProtKB">
        <authorList>
            <consortium name="Ensembl"/>
        </authorList>
    </citation>
    <scope>IDENTIFICATION</scope>
</reference>
<dbReference type="InterPro" id="IPR021193">
    <property type="entry name" value="Bpifb1"/>
</dbReference>
<dbReference type="Ensembl" id="ENSCCNT00000013899.1">
    <property type="protein sequence ID" value="ENSCCNP00000010580.1"/>
    <property type="gene ID" value="ENSCCNG00000011042.1"/>
</dbReference>
<protein>
    <submittedName>
        <fullName evidence="1">Uncharacterized protein</fullName>
    </submittedName>
</protein>
<dbReference type="GO" id="GO:0034144">
    <property type="term" value="P:negative regulation of toll-like receptor 4 signaling pathway"/>
    <property type="evidence" value="ECO:0007669"/>
    <property type="project" value="TreeGrafter"/>
</dbReference>
<accession>A0A8C0WMU8</accession>
<dbReference type="PANTHER" id="PTHR47395">
    <property type="entry name" value="BPI FOLD-CONTAINING FAMILY B MEMBER 1"/>
    <property type="match status" value="1"/>
</dbReference>
<dbReference type="InterPro" id="IPR017943">
    <property type="entry name" value="Bactericidal_perm-incr_a/b_dom"/>
</dbReference>
<dbReference type="SUPFAM" id="SSF55394">
    <property type="entry name" value="Bactericidal permeability-increasing protein, BPI"/>
    <property type="match status" value="1"/>
</dbReference>
<dbReference type="GO" id="GO:0008289">
    <property type="term" value="F:lipid binding"/>
    <property type="evidence" value="ECO:0007669"/>
    <property type="project" value="InterPro"/>
</dbReference>
<dbReference type="GO" id="GO:0002227">
    <property type="term" value="P:innate immune response in mucosa"/>
    <property type="evidence" value="ECO:0007669"/>
    <property type="project" value="TreeGrafter"/>
</dbReference>
<name>A0A8C0WMU8_CASCN</name>
<evidence type="ECO:0000313" key="1">
    <source>
        <dbReference type="Ensembl" id="ENSCCNP00000010580.1"/>
    </source>
</evidence>